<sequence>MSSLSRELVFLILQFLDEEKFKESVHRLEQESGFFFNMKYFEEKALAGEWDEIEKYLSGFTKVDDNRYSMKIFFEIRKQKYLEALDRHDRAKAVEILVKDLKVFSTFNEELFKEITQLLTLENFRENEQLSKYGDTRSARTIMLVELKKLIEANPLFRDKLVFPSLKTSRLRTLINQSLNWQHQLCKNPRPNPDIKTLFVDHSCSPPNGAPRNLCSTWGSCSSMIKIFPFFFNLILIFQATYPVPSQQATWSLDDLPRAVACTMHQGSSVVSMDFHPFHHTLLVVGCGDGEITLWDVGLRERLVSKPFKIWDMSNCSMMLQAAIVKDSSISVSRVAWSPDGNFIGVAFTKHLIHLYTYQGSNDLCQSLEIDAHVGGVNDLAFSYPNKQLCIVTCGDDKLIRVWDLSGRKLFQFEGHEAPVYSVCPHQKENIHFIFSTAVDGKIKAWLYDNVGSRVDYDAPGLWCTTMLYSADGSRLFSCGTSKEGDSYLVEWNESEGALKRTYIGFRKKSAGVVQFDTTRNRILAAGEDNQIKFWDMDNVNMLTSTEAEGGLPSLPRLRFNKEGNLLVVTTADQGIKILANADELTTISTWTSFSLVCGTMFCIEKPRNLEDISDKTKPWELTEIVDPLQCRVVAMPESTDSASKVARLLYTNSGIGILALWSNGVQKLWKWNRTEQNPSGKATAAVAPQHWQPSNGLLMTNDVPENAEDVVPCVALSKNDSYVMSACGGKVSLFNMMNFKVMTTFMSPPPASTFLAFHPQDNNIIAIGMEDSTIQIYNVRVDEVKTKLKGHQKHITGLAFSTNLNILVSSGSDAQLIFWNTDTWEKRKSIAIQLPAGKLPVGETRVQFHSDQVRLLVNHETQLAIYDGSKMECIRQWVPQDVLSSPISSAAYSCNSQLIYATFTDGSIGVFDADSLRLRCRIAPSAYMSQASPNSSQTVFPLVVTSHPQEPNQLAVGLTDGSVKVIEPSETERKWGVAVPVDNGTDNCRTVTSSATNNPTPEQFQR</sequence>
<proteinExistence type="predicted"/>
<protein>
    <submittedName>
        <fullName evidence="1">Topless-related protein 2</fullName>
    </submittedName>
</protein>
<organism evidence="1 2">
    <name type="scientific">Citrus sinensis</name>
    <name type="common">Sweet orange</name>
    <name type="synonym">Citrus aurantium var. sinensis</name>
    <dbReference type="NCBI Taxonomy" id="2711"/>
    <lineage>
        <taxon>Eukaryota</taxon>
        <taxon>Viridiplantae</taxon>
        <taxon>Streptophyta</taxon>
        <taxon>Embryophyta</taxon>
        <taxon>Tracheophyta</taxon>
        <taxon>Spermatophyta</taxon>
        <taxon>Magnoliopsida</taxon>
        <taxon>eudicotyledons</taxon>
        <taxon>Gunneridae</taxon>
        <taxon>Pentapetalae</taxon>
        <taxon>rosids</taxon>
        <taxon>malvids</taxon>
        <taxon>Sapindales</taxon>
        <taxon>Rutaceae</taxon>
        <taxon>Aurantioideae</taxon>
        <taxon>Citrus</taxon>
    </lineage>
</organism>
<keyword evidence="2" id="KW-1185">Reference proteome</keyword>
<reference evidence="2" key="1">
    <citation type="journal article" date="2023" name="Hortic. Res.">
        <title>A chromosome-level phased genome enabling allele-level studies in sweet orange: a case study on citrus Huanglongbing tolerance.</title>
        <authorList>
            <person name="Wu B."/>
            <person name="Yu Q."/>
            <person name="Deng Z."/>
            <person name="Duan Y."/>
            <person name="Luo F."/>
            <person name="Gmitter F. Jr."/>
        </authorList>
    </citation>
    <scope>NUCLEOTIDE SEQUENCE [LARGE SCALE GENOMIC DNA]</scope>
    <source>
        <strain evidence="2">cv. Valencia</strain>
    </source>
</reference>
<evidence type="ECO:0000313" key="2">
    <source>
        <dbReference type="Proteomes" id="UP000829398"/>
    </source>
</evidence>
<evidence type="ECO:0000313" key="1">
    <source>
        <dbReference type="EMBL" id="KAH9683639.1"/>
    </source>
</evidence>
<gene>
    <name evidence="1" type="ORF">KPL71_027743</name>
</gene>
<dbReference type="EMBL" id="CM039178">
    <property type="protein sequence ID" value="KAH9683639.1"/>
    <property type="molecule type" value="Genomic_DNA"/>
</dbReference>
<dbReference type="Proteomes" id="UP000829398">
    <property type="component" value="Chromosome 9"/>
</dbReference>
<accession>A0ACB8I9E3</accession>
<comment type="caution">
    <text evidence="1">The sequence shown here is derived from an EMBL/GenBank/DDBJ whole genome shotgun (WGS) entry which is preliminary data.</text>
</comment>
<name>A0ACB8I9E3_CITSI</name>